<protein>
    <submittedName>
        <fullName evidence="1">Uncharacterized protein</fullName>
    </submittedName>
</protein>
<dbReference type="Proteomes" id="UP000069272">
    <property type="component" value="Chromosome 3L"/>
</dbReference>
<organism evidence="1 2">
    <name type="scientific">Anopheles albimanus</name>
    <name type="common">New world malaria mosquito</name>
    <dbReference type="NCBI Taxonomy" id="7167"/>
    <lineage>
        <taxon>Eukaryota</taxon>
        <taxon>Metazoa</taxon>
        <taxon>Ecdysozoa</taxon>
        <taxon>Arthropoda</taxon>
        <taxon>Hexapoda</taxon>
        <taxon>Insecta</taxon>
        <taxon>Pterygota</taxon>
        <taxon>Neoptera</taxon>
        <taxon>Endopterygota</taxon>
        <taxon>Diptera</taxon>
        <taxon>Nematocera</taxon>
        <taxon>Culicoidea</taxon>
        <taxon>Culicidae</taxon>
        <taxon>Anophelinae</taxon>
        <taxon>Anopheles</taxon>
    </lineage>
</organism>
<reference evidence="1" key="2">
    <citation type="submission" date="2022-08" db="UniProtKB">
        <authorList>
            <consortium name="EnsemblMetazoa"/>
        </authorList>
    </citation>
    <scope>IDENTIFICATION</scope>
    <source>
        <strain evidence="1">STECLA/ALBI9_A</strain>
    </source>
</reference>
<sequence>MIQIIAKTSCNTNSCKTSSNPVLLRRFPYPPFYNDPLLFGLELLGPEFENDEEDNDDT</sequence>
<proteinExistence type="predicted"/>
<dbReference type="AlphaFoldDB" id="A0A182FYG0"/>
<reference evidence="1 2" key="1">
    <citation type="journal article" date="2017" name="G3 (Bethesda)">
        <title>The Physical Genome Mapping of Anopheles albimanus Corrected Scaffold Misassemblies and Identified Interarm Rearrangements in Genus Anopheles.</title>
        <authorList>
            <person name="Artemov G.N."/>
            <person name="Peery A.N."/>
            <person name="Jiang X."/>
            <person name="Tu Z."/>
            <person name="Stegniy V.N."/>
            <person name="Sharakhova M.V."/>
            <person name="Sharakhov I.V."/>
        </authorList>
    </citation>
    <scope>NUCLEOTIDE SEQUENCE [LARGE SCALE GENOMIC DNA]</scope>
    <source>
        <strain evidence="1 2">ALBI9_A</strain>
    </source>
</reference>
<dbReference type="VEuPathDB" id="VectorBase:AALB014652"/>
<dbReference type="EnsemblMetazoa" id="AALB014652-RA">
    <property type="protein sequence ID" value="AALB014652-PA"/>
    <property type="gene ID" value="AALB014652"/>
</dbReference>
<evidence type="ECO:0000313" key="1">
    <source>
        <dbReference type="EnsemblMetazoa" id="AALB014652-PA"/>
    </source>
</evidence>
<accession>A0A182FYG0</accession>
<evidence type="ECO:0000313" key="2">
    <source>
        <dbReference type="Proteomes" id="UP000069272"/>
    </source>
</evidence>
<keyword evidence="2" id="KW-1185">Reference proteome</keyword>
<name>A0A182FYG0_ANOAL</name>